<reference evidence="2 3" key="1">
    <citation type="journal article" date="2019" name="Commun. Biol.">
        <title>The bagworm genome reveals a unique fibroin gene that provides high tensile strength.</title>
        <authorList>
            <person name="Kono N."/>
            <person name="Nakamura H."/>
            <person name="Ohtoshi R."/>
            <person name="Tomita M."/>
            <person name="Numata K."/>
            <person name="Arakawa K."/>
        </authorList>
    </citation>
    <scope>NUCLEOTIDE SEQUENCE [LARGE SCALE GENOMIC DNA]</scope>
</reference>
<sequence length="114" mass="13162">MSDFQGLMLETEGSDNRAGSLEGPSTDSESQSWSKYRAIPTRPYMDHHRHFTPTKVDIWMRRRRLQNAQHSNPEAALTCSIFAKEHLPELPTTEVSSEKRVQKQIYVEAIQFNV</sequence>
<feature type="region of interest" description="Disordered" evidence="1">
    <location>
        <begin position="1"/>
        <end position="34"/>
    </location>
</feature>
<dbReference type="Proteomes" id="UP000299102">
    <property type="component" value="Unassembled WGS sequence"/>
</dbReference>
<gene>
    <name evidence="2" type="ORF">EVAR_54536_1</name>
</gene>
<proteinExistence type="predicted"/>
<dbReference type="OrthoDB" id="408743at2759"/>
<comment type="caution">
    <text evidence="2">The sequence shown here is derived from an EMBL/GenBank/DDBJ whole genome shotgun (WGS) entry which is preliminary data.</text>
</comment>
<name>A0A4C1ZY93_EUMVA</name>
<keyword evidence="3" id="KW-1185">Reference proteome</keyword>
<evidence type="ECO:0000313" key="2">
    <source>
        <dbReference type="EMBL" id="GBP91625.1"/>
    </source>
</evidence>
<evidence type="ECO:0000313" key="3">
    <source>
        <dbReference type="Proteomes" id="UP000299102"/>
    </source>
</evidence>
<accession>A0A4C1ZY93</accession>
<dbReference type="AlphaFoldDB" id="A0A4C1ZY93"/>
<evidence type="ECO:0000256" key="1">
    <source>
        <dbReference type="SAM" id="MobiDB-lite"/>
    </source>
</evidence>
<dbReference type="EMBL" id="BGZK01002189">
    <property type="protein sequence ID" value="GBP91625.1"/>
    <property type="molecule type" value="Genomic_DNA"/>
</dbReference>
<protein>
    <submittedName>
        <fullName evidence="2">Uncharacterized protein</fullName>
    </submittedName>
</protein>
<organism evidence="2 3">
    <name type="scientific">Eumeta variegata</name>
    <name type="common">Bagworm moth</name>
    <name type="synonym">Eumeta japonica</name>
    <dbReference type="NCBI Taxonomy" id="151549"/>
    <lineage>
        <taxon>Eukaryota</taxon>
        <taxon>Metazoa</taxon>
        <taxon>Ecdysozoa</taxon>
        <taxon>Arthropoda</taxon>
        <taxon>Hexapoda</taxon>
        <taxon>Insecta</taxon>
        <taxon>Pterygota</taxon>
        <taxon>Neoptera</taxon>
        <taxon>Endopterygota</taxon>
        <taxon>Lepidoptera</taxon>
        <taxon>Glossata</taxon>
        <taxon>Ditrysia</taxon>
        <taxon>Tineoidea</taxon>
        <taxon>Psychidae</taxon>
        <taxon>Oiketicinae</taxon>
        <taxon>Eumeta</taxon>
    </lineage>
</organism>
<feature type="compositionally biased region" description="Polar residues" evidence="1">
    <location>
        <begin position="23"/>
        <end position="34"/>
    </location>
</feature>